<gene>
    <name evidence="2" type="ORF">IscW_ISCW021713</name>
</gene>
<dbReference type="VEuPathDB" id="VectorBase:ISCW021713"/>
<dbReference type="HOGENOM" id="CLU_1202437_0_0_1"/>
<feature type="compositionally biased region" description="Low complexity" evidence="1">
    <location>
        <begin position="59"/>
        <end position="78"/>
    </location>
</feature>
<protein>
    <submittedName>
        <fullName evidence="2 3">Uncharacterized protein</fullName>
    </submittedName>
</protein>
<dbReference type="EnsemblMetazoa" id="ISCW021713-RA">
    <property type="protein sequence ID" value="ISCW021713-PA"/>
    <property type="gene ID" value="ISCW021713"/>
</dbReference>
<dbReference type="InParanoid" id="B7Q9N3"/>
<feature type="compositionally biased region" description="Low complexity" evidence="1">
    <location>
        <begin position="139"/>
        <end position="155"/>
    </location>
</feature>
<dbReference type="Proteomes" id="UP000001555">
    <property type="component" value="Unassembled WGS sequence"/>
</dbReference>
<feature type="region of interest" description="Disordered" evidence="1">
    <location>
        <begin position="53"/>
        <end position="101"/>
    </location>
</feature>
<organism>
    <name type="scientific">Ixodes scapularis</name>
    <name type="common">Black-legged tick</name>
    <name type="synonym">Deer tick</name>
    <dbReference type="NCBI Taxonomy" id="6945"/>
    <lineage>
        <taxon>Eukaryota</taxon>
        <taxon>Metazoa</taxon>
        <taxon>Ecdysozoa</taxon>
        <taxon>Arthropoda</taxon>
        <taxon>Chelicerata</taxon>
        <taxon>Arachnida</taxon>
        <taxon>Acari</taxon>
        <taxon>Parasitiformes</taxon>
        <taxon>Ixodida</taxon>
        <taxon>Ixodoidea</taxon>
        <taxon>Ixodidae</taxon>
        <taxon>Ixodinae</taxon>
        <taxon>Ixodes</taxon>
    </lineage>
</organism>
<name>B7Q9N3_IXOSC</name>
<feature type="non-terminal residue" evidence="2">
    <location>
        <position position="1"/>
    </location>
</feature>
<keyword evidence="4" id="KW-1185">Reference proteome</keyword>
<dbReference type="EMBL" id="DS890249">
    <property type="protein sequence ID" value="EEC15555.1"/>
    <property type="molecule type" value="Genomic_DNA"/>
</dbReference>
<feature type="region of interest" description="Disordered" evidence="1">
    <location>
        <begin position="125"/>
        <end position="165"/>
    </location>
</feature>
<evidence type="ECO:0000313" key="2">
    <source>
        <dbReference type="EMBL" id="EEC15555.1"/>
    </source>
</evidence>
<evidence type="ECO:0000256" key="1">
    <source>
        <dbReference type="SAM" id="MobiDB-lite"/>
    </source>
</evidence>
<proteinExistence type="predicted"/>
<dbReference type="VEuPathDB" id="VectorBase:ISCI021713"/>
<evidence type="ECO:0000313" key="3">
    <source>
        <dbReference type="EnsemblMetazoa" id="ISCW021713-PA"/>
    </source>
</evidence>
<feature type="compositionally biased region" description="Polar residues" evidence="1">
    <location>
        <begin position="189"/>
        <end position="217"/>
    </location>
</feature>
<evidence type="ECO:0000313" key="4">
    <source>
        <dbReference type="Proteomes" id="UP000001555"/>
    </source>
</evidence>
<feature type="region of interest" description="Disordered" evidence="1">
    <location>
        <begin position="181"/>
        <end position="231"/>
    </location>
</feature>
<feature type="compositionally biased region" description="Basic and acidic residues" evidence="1">
    <location>
        <begin position="218"/>
        <end position="231"/>
    </location>
</feature>
<accession>B7Q9N3</accession>
<sequence>ASARVDAGLSTKCGTAWRSLGPTCITTPSVVPARGGGAAPSTLAPIERSLTSNLATTPGSKTYESSTSASTTSGTSSASDEDSENSETTAHDMNLMSTSTSPSVAQEATSYCGAVSAALSTRPLSRSAAGRGAMQTVASQRSRGSTSLTTTQLQTKQHRQAGNVTSPRTVLTAVSEDANPVYTPAADKNTASLSSTAGHSMHSDTTAPPYTGLQTQASEDKPPSLLFRKEA</sequence>
<dbReference type="AlphaFoldDB" id="B7Q9N3"/>
<dbReference type="PaxDb" id="6945-B7Q9N3"/>
<reference evidence="3" key="2">
    <citation type="submission" date="2020-05" db="UniProtKB">
        <authorList>
            <consortium name="EnsemblMetazoa"/>
        </authorList>
    </citation>
    <scope>IDENTIFICATION</scope>
    <source>
        <strain evidence="3">wikel</strain>
    </source>
</reference>
<reference evidence="2 4" key="1">
    <citation type="submission" date="2008-03" db="EMBL/GenBank/DDBJ databases">
        <title>Annotation of Ixodes scapularis.</title>
        <authorList>
            <consortium name="Ixodes scapularis Genome Project Consortium"/>
            <person name="Caler E."/>
            <person name="Hannick L.I."/>
            <person name="Bidwell S."/>
            <person name="Joardar V."/>
            <person name="Thiagarajan M."/>
            <person name="Amedeo P."/>
            <person name="Galinsky K.J."/>
            <person name="Schobel S."/>
            <person name="Inman J."/>
            <person name="Hostetler J."/>
            <person name="Miller J."/>
            <person name="Hammond M."/>
            <person name="Megy K."/>
            <person name="Lawson D."/>
            <person name="Kodira C."/>
            <person name="Sutton G."/>
            <person name="Meyer J."/>
            <person name="Hill C.A."/>
            <person name="Birren B."/>
            <person name="Nene V."/>
            <person name="Collins F."/>
            <person name="Alarcon-Chaidez F."/>
            <person name="Wikel S."/>
            <person name="Strausberg R."/>
        </authorList>
    </citation>
    <scope>NUCLEOTIDE SEQUENCE [LARGE SCALE GENOMIC DNA]</scope>
    <source>
        <strain evidence="4">Wikel</strain>
        <strain evidence="2">Wikel colony</strain>
    </source>
</reference>
<feature type="non-terminal residue" evidence="2">
    <location>
        <position position="231"/>
    </location>
</feature>
<dbReference type="EMBL" id="ABJB010942036">
    <property type="status" value="NOT_ANNOTATED_CDS"/>
    <property type="molecule type" value="Genomic_DNA"/>
</dbReference>